<dbReference type="EMBL" id="VORY01000001">
    <property type="protein sequence ID" value="TXD95702.1"/>
    <property type="molecule type" value="Genomic_DNA"/>
</dbReference>
<keyword evidence="5" id="KW-1185">Reference proteome</keyword>
<evidence type="ECO:0000313" key="5">
    <source>
        <dbReference type="Proteomes" id="UP000321367"/>
    </source>
</evidence>
<reference evidence="4 5" key="1">
    <citation type="submission" date="2019-08" db="EMBL/GenBank/DDBJ databases">
        <title>Genome sequence of Gillisia hiemivivida IC154 (type strain).</title>
        <authorList>
            <person name="Bowman J.P."/>
        </authorList>
    </citation>
    <scope>NUCLEOTIDE SEQUENCE [LARGE SCALE GENOMIC DNA]</scope>
    <source>
        <strain evidence="4 5">IC154</strain>
    </source>
</reference>
<dbReference type="InterPro" id="IPR000757">
    <property type="entry name" value="Beta-glucanase-like"/>
</dbReference>
<sequence>MKYFKIIFSLLAIALLFSSCQDDDLGLDTILVPSNLQVTTEISDDGSGEVSFQASANDALSYKYIYSDGTSAVSLGGDITKRFTSVGLNTYLVTVVAYGKGGVSSSKSIEVEVRSDFNDPETKQLLTGGSSKTWYIASAVPGHLGVGQNVNDDGPIVDGGGFFSGPPNFGPECFYDDEMTFSLNENDGILYEYKNFGVTFFNWQFTLQFGGNGEEFVDECLDFTSTETVPLSLVPASSGIDEQRSTGTVLSIADDGFISYYIGQSQYEVLSITENKMSLRAVQGNDNFLVWYLILTTSPDGTVGDGGEEEEAFVSEFTNLVFSDEFDGDDLDTDIWNYEIGNGTNGWGNGEAQFYTEDNVKVQDGNLVITARREAESGFDFTSGRITTQDNYDFTFGRVEARAKLPEGGGTWPAIWMLGANFDVVGWPETGEIDIMEWIGNNPDEISSALHFPGNSGGNPVYGTTPVQNATSVFHTYAVEWTQDNIIFLLDGDEFFTFTNDASLPFNKDFFLIMNVAMGGVFGGDIDLAFQESSMEVDYIRVYQ</sequence>
<keyword evidence="2" id="KW-0732">Signal</keyword>
<dbReference type="PROSITE" id="PS51257">
    <property type="entry name" value="PROKAR_LIPOPROTEIN"/>
    <property type="match status" value="1"/>
</dbReference>
<dbReference type="Gene3D" id="2.60.120.200">
    <property type="match status" value="1"/>
</dbReference>
<dbReference type="RefSeq" id="WP_146928515.1">
    <property type="nucleotide sequence ID" value="NZ_CBCSHZ010000002.1"/>
</dbReference>
<proteinExistence type="inferred from homology"/>
<gene>
    <name evidence="4" type="ORF">ES724_01330</name>
</gene>
<keyword evidence="4" id="KW-0378">Hydrolase</keyword>
<dbReference type="GO" id="GO:0005975">
    <property type="term" value="P:carbohydrate metabolic process"/>
    <property type="evidence" value="ECO:0007669"/>
    <property type="project" value="InterPro"/>
</dbReference>
<evidence type="ECO:0000256" key="1">
    <source>
        <dbReference type="ARBA" id="ARBA00006865"/>
    </source>
</evidence>
<dbReference type="CDD" id="cd08023">
    <property type="entry name" value="GH16_laminarinase_like"/>
    <property type="match status" value="1"/>
</dbReference>
<dbReference type="InterPro" id="IPR013320">
    <property type="entry name" value="ConA-like_dom_sf"/>
</dbReference>
<dbReference type="Pfam" id="PF00722">
    <property type="entry name" value="Glyco_hydro_16"/>
    <property type="match status" value="1"/>
</dbReference>
<dbReference type="InterPro" id="IPR050546">
    <property type="entry name" value="Glycosyl_Hydrlase_16"/>
</dbReference>
<evidence type="ECO:0000256" key="2">
    <source>
        <dbReference type="SAM" id="SignalP"/>
    </source>
</evidence>
<dbReference type="SUPFAM" id="SSF49899">
    <property type="entry name" value="Concanavalin A-like lectins/glucanases"/>
    <property type="match status" value="1"/>
</dbReference>
<evidence type="ECO:0000259" key="3">
    <source>
        <dbReference type="PROSITE" id="PS51762"/>
    </source>
</evidence>
<comment type="similarity">
    <text evidence="1">Belongs to the glycosyl hydrolase 16 family.</text>
</comment>
<dbReference type="GO" id="GO:0004553">
    <property type="term" value="F:hydrolase activity, hydrolyzing O-glycosyl compounds"/>
    <property type="evidence" value="ECO:0007669"/>
    <property type="project" value="InterPro"/>
</dbReference>
<evidence type="ECO:0000313" key="4">
    <source>
        <dbReference type="EMBL" id="TXD95702.1"/>
    </source>
</evidence>
<dbReference type="Proteomes" id="UP000321367">
    <property type="component" value="Unassembled WGS sequence"/>
</dbReference>
<dbReference type="CDD" id="cd00146">
    <property type="entry name" value="PKD"/>
    <property type="match status" value="1"/>
</dbReference>
<feature type="chain" id="PRO_5022988297" evidence="2">
    <location>
        <begin position="23"/>
        <end position="544"/>
    </location>
</feature>
<protein>
    <submittedName>
        <fullName evidence="4">Family 16 glycosylhydrolase</fullName>
    </submittedName>
</protein>
<dbReference type="AlphaFoldDB" id="A0A5C7A1T5"/>
<name>A0A5C7A1T5_9FLAO</name>
<accession>A0A5C7A1T5</accession>
<dbReference type="PANTHER" id="PTHR10963">
    <property type="entry name" value="GLYCOSYL HYDROLASE-RELATED"/>
    <property type="match status" value="1"/>
</dbReference>
<organism evidence="4 5">
    <name type="scientific">Gillisia hiemivivida</name>
    <dbReference type="NCBI Taxonomy" id="291190"/>
    <lineage>
        <taxon>Bacteria</taxon>
        <taxon>Pseudomonadati</taxon>
        <taxon>Bacteroidota</taxon>
        <taxon>Flavobacteriia</taxon>
        <taxon>Flavobacteriales</taxon>
        <taxon>Flavobacteriaceae</taxon>
        <taxon>Gillisia</taxon>
    </lineage>
</organism>
<dbReference type="OrthoDB" id="9809583at2"/>
<feature type="signal peptide" evidence="2">
    <location>
        <begin position="1"/>
        <end position="22"/>
    </location>
</feature>
<dbReference type="PANTHER" id="PTHR10963:SF55">
    <property type="entry name" value="GLYCOSIDE HYDROLASE FAMILY 16 PROTEIN"/>
    <property type="match status" value="1"/>
</dbReference>
<dbReference type="PROSITE" id="PS51762">
    <property type="entry name" value="GH16_2"/>
    <property type="match status" value="1"/>
</dbReference>
<feature type="domain" description="GH16" evidence="3">
    <location>
        <begin position="307"/>
        <end position="544"/>
    </location>
</feature>
<comment type="caution">
    <text evidence="4">The sequence shown here is derived from an EMBL/GenBank/DDBJ whole genome shotgun (WGS) entry which is preliminary data.</text>
</comment>